<protein>
    <submittedName>
        <fullName evidence="1">WD repeat-containing protein 20</fullName>
    </submittedName>
</protein>
<dbReference type="InterPro" id="IPR015943">
    <property type="entry name" value="WD40/YVTN_repeat-like_dom_sf"/>
</dbReference>
<evidence type="ECO:0000313" key="1">
    <source>
        <dbReference type="EMBL" id="KAJ7375567.1"/>
    </source>
</evidence>
<gene>
    <name evidence="1" type="primary">WDR20_2</name>
    <name evidence="1" type="ORF">OS493_040356</name>
</gene>
<dbReference type="Gene3D" id="2.130.10.10">
    <property type="entry name" value="YVTN repeat-like/Quinoprotein amine dehydrogenase"/>
    <property type="match status" value="1"/>
</dbReference>
<dbReference type="OrthoDB" id="3367at2759"/>
<evidence type="ECO:0000313" key="2">
    <source>
        <dbReference type="Proteomes" id="UP001163046"/>
    </source>
</evidence>
<sequence>RLVVWIKQRLCASRGFLDQKNLFLVAHESGHMFVYNKEHPAGRWGTSTVCTNENMGPGYAIHSGKSKTTRQPSYV</sequence>
<proteinExistence type="predicted"/>
<comment type="caution">
    <text evidence="1">The sequence shown here is derived from an EMBL/GenBank/DDBJ whole genome shotgun (WGS) entry which is preliminary data.</text>
</comment>
<reference evidence="1" key="1">
    <citation type="submission" date="2023-01" db="EMBL/GenBank/DDBJ databases">
        <title>Genome assembly of the deep-sea coral Lophelia pertusa.</title>
        <authorList>
            <person name="Herrera S."/>
            <person name="Cordes E."/>
        </authorList>
    </citation>
    <scope>NUCLEOTIDE SEQUENCE</scope>
    <source>
        <strain evidence="1">USNM1676648</strain>
        <tissue evidence="1">Polyp</tissue>
    </source>
</reference>
<feature type="non-terminal residue" evidence="1">
    <location>
        <position position="75"/>
    </location>
</feature>
<feature type="non-terminal residue" evidence="1">
    <location>
        <position position="1"/>
    </location>
</feature>
<name>A0A9X0CTK2_9CNID</name>
<accession>A0A9X0CTK2</accession>
<dbReference type="AlphaFoldDB" id="A0A9X0CTK2"/>
<organism evidence="1 2">
    <name type="scientific">Desmophyllum pertusum</name>
    <dbReference type="NCBI Taxonomy" id="174260"/>
    <lineage>
        <taxon>Eukaryota</taxon>
        <taxon>Metazoa</taxon>
        <taxon>Cnidaria</taxon>
        <taxon>Anthozoa</taxon>
        <taxon>Hexacorallia</taxon>
        <taxon>Scleractinia</taxon>
        <taxon>Caryophylliina</taxon>
        <taxon>Caryophylliidae</taxon>
        <taxon>Desmophyllum</taxon>
    </lineage>
</organism>
<dbReference type="Proteomes" id="UP001163046">
    <property type="component" value="Unassembled WGS sequence"/>
</dbReference>
<dbReference type="EMBL" id="MU826700">
    <property type="protein sequence ID" value="KAJ7375567.1"/>
    <property type="molecule type" value="Genomic_DNA"/>
</dbReference>
<keyword evidence="2" id="KW-1185">Reference proteome</keyword>